<dbReference type="SUPFAM" id="SSF53756">
    <property type="entry name" value="UDP-Glycosyltransferase/glycogen phosphorylase"/>
    <property type="match status" value="1"/>
</dbReference>
<dbReference type="Pfam" id="PF07716">
    <property type="entry name" value="bZIP_2"/>
    <property type="match status" value="1"/>
</dbReference>
<evidence type="ECO:0000256" key="4">
    <source>
        <dbReference type="ARBA" id="ARBA00015841"/>
    </source>
</evidence>
<evidence type="ECO:0000256" key="2">
    <source>
        <dbReference type="ARBA" id="ARBA00004922"/>
    </source>
</evidence>
<evidence type="ECO:0000256" key="7">
    <source>
        <dbReference type="ARBA" id="ARBA00022692"/>
    </source>
</evidence>
<evidence type="ECO:0000256" key="18">
    <source>
        <dbReference type="SAM" id="Phobius"/>
    </source>
</evidence>
<keyword evidence="6 20" id="KW-0808">Transferase</keyword>
<keyword evidence="16" id="KW-0175">Coiled coil</keyword>
<dbReference type="GO" id="GO:0004578">
    <property type="term" value="F:chitobiosyldiphosphodolichol beta-mannosyltransferase activity"/>
    <property type="evidence" value="ECO:0007669"/>
    <property type="project" value="UniProtKB-EC"/>
</dbReference>
<evidence type="ECO:0000313" key="21">
    <source>
        <dbReference type="Proteomes" id="UP000615446"/>
    </source>
</evidence>
<evidence type="ECO:0000259" key="19">
    <source>
        <dbReference type="PROSITE" id="PS50217"/>
    </source>
</evidence>
<evidence type="ECO:0000256" key="15">
    <source>
        <dbReference type="ARBA" id="ARBA00045071"/>
    </source>
</evidence>
<evidence type="ECO:0000256" key="6">
    <source>
        <dbReference type="ARBA" id="ARBA00022679"/>
    </source>
</evidence>
<comment type="catalytic activity">
    <reaction evidence="15">
        <text>an N,N'-diacetylchitobiosyl-diphospho-di-trans,poly-cis-dolichol + GDP-alpha-D-mannose = a beta-D-Man-(1-&gt;4)-beta-D-GlcNAc-(1-&gt;4)-alpha-D-GlcNAc-diphospho-di-trans,poly-cis-dolichol + GDP + H(+)</text>
        <dbReference type="Rhea" id="RHEA:13865"/>
        <dbReference type="Rhea" id="RHEA-COMP:19510"/>
        <dbReference type="Rhea" id="RHEA-COMP:19511"/>
        <dbReference type="ChEBI" id="CHEBI:15378"/>
        <dbReference type="ChEBI" id="CHEBI:57269"/>
        <dbReference type="ChEBI" id="CHEBI:57527"/>
        <dbReference type="ChEBI" id="CHEBI:58189"/>
        <dbReference type="ChEBI" id="CHEBI:58472"/>
        <dbReference type="EC" id="2.4.1.142"/>
    </reaction>
    <physiologicalReaction direction="left-to-right" evidence="15">
        <dbReference type="Rhea" id="RHEA:13866"/>
    </physiologicalReaction>
</comment>
<evidence type="ECO:0000256" key="10">
    <source>
        <dbReference type="ARBA" id="ARBA00023136"/>
    </source>
</evidence>
<protein>
    <recommendedName>
        <fullName evidence="4">Chitobiosyldiphosphodolichol beta-mannosyltransferase</fullName>
        <ecNumber evidence="3">2.4.1.142</ecNumber>
    </recommendedName>
    <alternativeName>
        <fullName evidence="13">Beta-1,4-mannosyltransferase</fullName>
    </alternativeName>
    <alternativeName>
        <fullName evidence="14">GDP-Man:GlcNAc2-PP-dolichol mannosyltransferase</fullName>
    </alternativeName>
    <alternativeName>
        <fullName evidence="12">GDP-mannose-dolichol diphosphochitobiose mannosyltransferase</fullName>
    </alternativeName>
</protein>
<keyword evidence="9 18" id="KW-1133">Transmembrane helix</keyword>
<name>A0A8H3LVR5_9GLOM</name>
<evidence type="ECO:0000256" key="3">
    <source>
        <dbReference type="ARBA" id="ARBA00012611"/>
    </source>
</evidence>
<organism evidence="20 21">
    <name type="scientific">Rhizophagus clarus</name>
    <dbReference type="NCBI Taxonomy" id="94130"/>
    <lineage>
        <taxon>Eukaryota</taxon>
        <taxon>Fungi</taxon>
        <taxon>Fungi incertae sedis</taxon>
        <taxon>Mucoromycota</taxon>
        <taxon>Glomeromycotina</taxon>
        <taxon>Glomeromycetes</taxon>
        <taxon>Glomerales</taxon>
        <taxon>Glomeraceae</taxon>
        <taxon>Rhizophagus</taxon>
    </lineage>
</organism>
<dbReference type="FunFam" id="3.40.50.2000:FF:000083">
    <property type="entry name" value="UDP-glycosyltransferase TURAN isoform X1"/>
    <property type="match status" value="1"/>
</dbReference>
<comment type="pathway">
    <text evidence="2">Protein modification; protein glycosylation.</text>
</comment>
<dbReference type="InterPro" id="IPR026051">
    <property type="entry name" value="ALG1-like"/>
</dbReference>
<dbReference type="InterPro" id="IPR004827">
    <property type="entry name" value="bZIP"/>
</dbReference>
<dbReference type="Gene3D" id="1.20.5.170">
    <property type="match status" value="1"/>
</dbReference>
<dbReference type="Gene3D" id="3.40.50.2000">
    <property type="entry name" value="Glycogen Phosphorylase B"/>
    <property type="match status" value="1"/>
</dbReference>
<gene>
    <name evidence="20" type="ORF">RCL2_002057800</name>
</gene>
<dbReference type="CDD" id="cd03816">
    <property type="entry name" value="GT33_ALG1-like"/>
    <property type="match status" value="1"/>
</dbReference>
<keyword evidence="8" id="KW-0256">Endoplasmic reticulum</keyword>
<accession>A0A8H3LVR5</accession>
<keyword evidence="5" id="KW-0328">Glycosyltransferase</keyword>
<evidence type="ECO:0000256" key="5">
    <source>
        <dbReference type="ARBA" id="ARBA00022676"/>
    </source>
</evidence>
<evidence type="ECO:0000256" key="16">
    <source>
        <dbReference type="SAM" id="Coils"/>
    </source>
</evidence>
<dbReference type="CDD" id="cd14705">
    <property type="entry name" value="bZIP_Zip1"/>
    <property type="match status" value="1"/>
</dbReference>
<evidence type="ECO:0000313" key="20">
    <source>
        <dbReference type="EMBL" id="GES93827.1"/>
    </source>
</evidence>
<dbReference type="InterPro" id="IPR001296">
    <property type="entry name" value="Glyco_trans_1"/>
</dbReference>
<evidence type="ECO:0000256" key="12">
    <source>
        <dbReference type="ARBA" id="ARBA00031434"/>
    </source>
</evidence>
<keyword evidence="10 18" id="KW-0472">Membrane</keyword>
<dbReference type="EC" id="2.4.1.142" evidence="3"/>
<proteinExistence type="predicted"/>
<sequence>MPSERSSIDNSNKRNNYEEQCYQQIDNSISSNCNNGLSSTKSHHHSSADTFGGNDPMSQIILQDRRHRNLLASKKYRAKKQKLDREKNELIQSLSDENQSLKRKVQELEFENKSLKEIMNRLTTSSAASILDKERLCRKVLIISFIYKQSSALYALVNYLLYLKTMNDSEPALKFSESTILVIFLIFIVLFRFIGIYFQNRSLSIGLNISKNVTLVVLGDIGRSPRMRYHALSFAQNGWTVDFIGYDGTTPSNIIDNPKIKIHYISHPWRLPDNIPKILFLLYAPIKVYSQILFLYWTLLFKINRPDFVLVQNPPSIPTLMIVQFVCWLRSTKVIIDWHNFGYTILGLRLGHDSRIVKIAKWYEKLYGGRAHAHLTVSSAMHRELMYKWDVKGAIVTLHDKPPKHFRRLNIDEIHEFLLRINLEEIILKQSIGSEFLPSSSTNSTLLTTKSLTDGTVKYRNDRPILIVSSTSWTADEDFSILLKAAQMFDNLADETFPKLLFVITGKGPLKEKYEKEISKMSMRRVRIITMWLSAEDYPLLLGSADLGVCLHTSSSGMDLPMKVVDMFGCGLPVCAVGFDCLNELVRHNKNGLIFNNDEQLAEQLIDLFTNYPANTAKLESMREKVSEFQKDRWDTNWDRKILPLLDS</sequence>
<feature type="transmembrane region" description="Helical" evidence="18">
    <location>
        <begin position="180"/>
        <end position="198"/>
    </location>
</feature>
<comment type="caution">
    <text evidence="20">The sequence shown here is derived from an EMBL/GenBank/DDBJ whole genome shotgun (WGS) entry which is preliminary data.</text>
</comment>
<comment type="function">
    <text evidence="11">Participates in the formation of the lipid-linked precursor oligosaccharide for N-glycosylation. Involved in assembling the dolichol-pyrophosphate-GlcNAc(2)-Man(5) intermediate on the cytoplasmic surface of the ER.</text>
</comment>
<evidence type="ECO:0000256" key="13">
    <source>
        <dbReference type="ARBA" id="ARBA00031566"/>
    </source>
</evidence>
<dbReference type="AlphaFoldDB" id="A0A8H3LVR5"/>
<feature type="transmembrane region" description="Helical" evidence="18">
    <location>
        <begin position="278"/>
        <end position="299"/>
    </location>
</feature>
<evidence type="ECO:0000256" key="17">
    <source>
        <dbReference type="SAM" id="MobiDB-lite"/>
    </source>
</evidence>
<feature type="coiled-coil region" evidence="16">
    <location>
        <begin position="73"/>
        <end position="125"/>
    </location>
</feature>
<evidence type="ECO:0000256" key="1">
    <source>
        <dbReference type="ARBA" id="ARBA00004389"/>
    </source>
</evidence>
<feature type="domain" description="BZIP" evidence="19">
    <location>
        <begin position="63"/>
        <end position="122"/>
    </location>
</feature>
<evidence type="ECO:0000256" key="8">
    <source>
        <dbReference type="ARBA" id="ARBA00022824"/>
    </source>
</evidence>
<dbReference type="Proteomes" id="UP000615446">
    <property type="component" value="Unassembled WGS sequence"/>
</dbReference>
<comment type="subcellular location">
    <subcellularLocation>
        <location evidence="1">Endoplasmic reticulum membrane</location>
        <topology evidence="1">Single-pass membrane protein</topology>
    </subcellularLocation>
</comment>
<dbReference type="PANTHER" id="PTHR13036:SF0">
    <property type="entry name" value="CHITOBIOSYLDIPHOSPHODOLICHOL BETA-MANNOSYLTRANSFERASE"/>
    <property type="match status" value="1"/>
</dbReference>
<dbReference type="GO" id="GO:0003700">
    <property type="term" value="F:DNA-binding transcription factor activity"/>
    <property type="evidence" value="ECO:0007669"/>
    <property type="project" value="InterPro"/>
</dbReference>
<dbReference type="PROSITE" id="PS50217">
    <property type="entry name" value="BZIP"/>
    <property type="match status" value="1"/>
</dbReference>
<dbReference type="PANTHER" id="PTHR13036">
    <property type="entry name" value="BETA1,4 MANNOSYLTRANSFERASE"/>
    <property type="match status" value="1"/>
</dbReference>
<evidence type="ECO:0000256" key="14">
    <source>
        <dbReference type="ARBA" id="ARBA00033088"/>
    </source>
</evidence>
<dbReference type="EMBL" id="BLAL01000229">
    <property type="protein sequence ID" value="GES93827.1"/>
    <property type="molecule type" value="Genomic_DNA"/>
</dbReference>
<feature type="transmembrane region" description="Helical" evidence="18">
    <location>
        <begin position="140"/>
        <end position="160"/>
    </location>
</feature>
<dbReference type="GO" id="GO:0005789">
    <property type="term" value="C:endoplasmic reticulum membrane"/>
    <property type="evidence" value="ECO:0007669"/>
    <property type="project" value="UniProtKB-SubCell"/>
</dbReference>
<dbReference type="OrthoDB" id="614844at2759"/>
<keyword evidence="7 18" id="KW-0812">Transmembrane</keyword>
<evidence type="ECO:0000256" key="11">
    <source>
        <dbReference type="ARBA" id="ARBA00024899"/>
    </source>
</evidence>
<dbReference type="Pfam" id="PF00534">
    <property type="entry name" value="Glycos_transf_1"/>
    <property type="match status" value="1"/>
</dbReference>
<evidence type="ECO:0000256" key="9">
    <source>
        <dbReference type="ARBA" id="ARBA00022989"/>
    </source>
</evidence>
<feature type="region of interest" description="Disordered" evidence="17">
    <location>
        <begin position="33"/>
        <end position="57"/>
    </location>
</feature>
<reference evidence="20" key="1">
    <citation type="submission" date="2019-10" db="EMBL/GenBank/DDBJ databases">
        <title>Conservation and host-specific expression of non-tandemly repeated heterogenous ribosome RNA gene in arbuscular mycorrhizal fungi.</title>
        <authorList>
            <person name="Maeda T."/>
            <person name="Kobayashi Y."/>
            <person name="Nakagawa T."/>
            <person name="Ezawa T."/>
            <person name="Yamaguchi K."/>
            <person name="Bino T."/>
            <person name="Nishimoto Y."/>
            <person name="Shigenobu S."/>
            <person name="Kawaguchi M."/>
        </authorList>
    </citation>
    <scope>NUCLEOTIDE SEQUENCE</scope>
    <source>
        <strain evidence="20">HR1</strain>
    </source>
</reference>